<reference evidence="1" key="1">
    <citation type="submission" date="2018-02" db="EMBL/GenBank/DDBJ databases">
        <title>Rhizophora mucronata_Transcriptome.</title>
        <authorList>
            <person name="Meera S.P."/>
            <person name="Sreeshan A."/>
            <person name="Augustine A."/>
        </authorList>
    </citation>
    <scope>NUCLEOTIDE SEQUENCE</scope>
    <source>
        <tissue evidence="1">Leaf</tissue>
    </source>
</reference>
<dbReference type="AlphaFoldDB" id="A0A2P2NZ50"/>
<proteinExistence type="predicted"/>
<dbReference type="EMBL" id="GGEC01067250">
    <property type="protein sequence ID" value="MBX47734.1"/>
    <property type="molecule type" value="Transcribed_RNA"/>
</dbReference>
<sequence length="64" mass="7127">MDMVLSAPSLSCQSSSLYPLYGAGTSGGWRHWLICNTLMKSRGWIPRMPEGRVTPMILLVRFVA</sequence>
<protein>
    <submittedName>
        <fullName evidence="1">Uncharacterized protein</fullName>
    </submittedName>
</protein>
<evidence type="ECO:0000313" key="1">
    <source>
        <dbReference type="EMBL" id="MBX47734.1"/>
    </source>
</evidence>
<accession>A0A2P2NZ50</accession>
<organism evidence="1">
    <name type="scientific">Rhizophora mucronata</name>
    <name type="common">Asiatic mangrove</name>
    <dbReference type="NCBI Taxonomy" id="61149"/>
    <lineage>
        <taxon>Eukaryota</taxon>
        <taxon>Viridiplantae</taxon>
        <taxon>Streptophyta</taxon>
        <taxon>Embryophyta</taxon>
        <taxon>Tracheophyta</taxon>
        <taxon>Spermatophyta</taxon>
        <taxon>Magnoliopsida</taxon>
        <taxon>eudicotyledons</taxon>
        <taxon>Gunneridae</taxon>
        <taxon>Pentapetalae</taxon>
        <taxon>rosids</taxon>
        <taxon>fabids</taxon>
        <taxon>Malpighiales</taxon>
        <taxon>Rhizophoraceae</taxon>
        <taxon>Rhizophora</taxon>
    </lineage>
</organism>
<name>A0A2P2NZ50_RHIMU</name>